<feature type="region of interest" description="Disordered" evidence="1">
    <location>
        <begin position="1"/>
        <end position="34"/>
    </location>
</feature>
<evidence type="ECO:0000256" key="2">
    <source>
        <dbReference type="SAM" id="Phobius"/>
    </source>
</evidence>
<keyword evidence="2" id="KW-1133">Transmembrane helix</keyword>
<evidence type="ECO:0000313" key="4">
    <source>
        <dbReference type="Proteomes" id="UP000517765"/>
    </source>
</evidence>
<gene>
    <name evidence="3" type="ORF">H3147_27510</name>
</gene>
<feature type="non-terminal residue" evidence="3">
    <location>
        <position position="68"/>
    </location>
</feature>
<comment type="caution">
    <text evidence="3">The sequence shown here is derived from an EMBL/GenBank/DDBJ whole genome shotgun (WGS) entry which is preliminary data.</text>
</comment>
<evidence type="ECO:0000256" key="1">
    <source>
        <dbReference type="SAM" id="MobiDB-lite"/>
    </source>
</evidence>
<organism evidence="3 4">
    <name type="scientific">Streptomyces alkaliterrae</name>
    <dbReference type="NCBI Taxonomy" id="2213162"/>
    <lineage>
        <taxon>Bacteria</taxon>
        <taxon>Bacillati</taxon>
        <taxon>Actinomycetota</taxon>
        <taxon>Actinomycetes</taxon>
        <taxon>Kitasatosporales</taxon>
        <taxon>Streptomycetaceae</taxon>
        <taxon>Streptomyces</taxon>
    </lineage>
</organism>
<evidence type="ECO:0000313" key="3">
    <source>
        <dbReference type="EMBL" id="MBB1262513.1"/>
    </source>
</evidence>
<dbReference type="Proteomes" id="UP000517765">
    <property type="component" value="Unassembled WGS sequence"/>
</dbReference>
<reference evidence="4" key="1">
    <citation type="submission" date="2020-05" db="EMBL/GenBank/DDBJ databases">
        <title>Classification of alakaliphilic streptomycetes isolated from an alkaline soil next to Lonar Crater, India and a proposal for the recognition of Streptomyces alkaliterrae sp. nov.</title>
        <authorList>
            <person name="Golinska P."/>
        </authorList>
    </citation>
    <scope>NUCLEOTIDE SEQUENCE [LARGE SCALE GENOMIC DNA]</scope>
    <source>
        <strain evidence="4">OF8</strain>
    </source>
</reference>
<proteinExistence type="predicted"/>
<name>A0A7W3ZVZ9_9ACTN</name>
<keyword evidence="2" id="KW-0812">Transmembrane</keyword>
<dbReference type="RefSeq" id="WP_181356659.1">
    <property type="nucleotide sequence ID" value="NZ_JABJXA010000419.1"/>
</dbReference>
<dbReference type="AlphaFoldDB" id="A0A7W3ZVZ9"/>
<feature type="transmembrane region" description="Helical" evidence="2">
    <location>
        <begin position="37"/>
        <end position="60"/>
    </location>
</feature>
<feature type="compositionally biased region" description="Basic and acidic residues" evidence="1">
    <location>
        <begin position="1"/>
        <end position="18"/>
    </location>
</feature>
<protein>
    <submittedName>
        <fullName evidence="3">Uncharacterized protein</fullName>
    </submittedName>
</protein>
<dbReference type="EMBL" id="JABJXA010000419">
    <property type="protein sequence ID" value="MBB1262513.1"/>
    <property type="molecule type" value="Genomic_DNA"/>
</dbReference>
<keyword evidence="2" id="KW-0472">Membrane</keyword>
<sequence>MTRAHDDHDRHDHLDRPADPAAPRPDSGNPTPPRRRWVWFVTLLLVVVTCRRFDLAWYWAILLTPPTH</sequence>
<accession>A0A7W3ZVZ9</accession>